<evidence type="ECO:0000313" key="3">
    <source>
        <dbReference type="Proteomes" id="UP001300496"/>
    </source>
</evidence>
<feature type="transmembrane region" description="Helical" evidence="1">
    <location>
        <begin position="340"/>
        <end position="363"/>
    </location>
</feature>
<feature type="transmembrane region" description="Helical" evidence="1">
    <location>
        <begin position="315"/>
        <end position="334"/>
    </location>
</feature>
<comment type="caution">
    <text evidence="2">The sequence shown here is derived from an EMBL/GenBank/DDBJ whole genome shotgun (WGS) entry which is preliminary data.</text>
</comment>
<reference evidence="2 3" key="1">
    <citation type="journal article" date="2024" name="Int. J. Syst. Evol. Microbiol.">
        <title>Microbacterium memoriense sp. nov., a member of the Actinomycetota from marine beach sediment of the north coast of Portugal.</title>
        <authorList>
            <person name="Santos J.D.N.D."/>
            <person name="Klimek D."/>
            <person name="Calusinska M."/>
            <person name="Lobo-da-Cunha A."/>
            <person name="Catita J."/>
            <person name="Goncalves H."/>
            <person name="Gonzalez I."/>
            <person name="Lage O.M."/>
        </authorList>
    </citation>
    <scope>NUCLEOTIDE SEQUENCE [LARGE SCALE GENOMIC DNA]</scope>
    <source>
        <strain evidence="2 3">PMIC_1C1B</strain>
    </source>
</reference>
<dbReference type="InterPro" id="IPR036890">
    <property type="entry name" value="HATPase_C_sf"/>
</dbReference>
<keyword evidence="1" id="KW-0472">Membrane</keyword>
<feature type="transmembrane region" description="Helical" evidence="1">
    <location>
        <begin position="27"/>
        <end position="45"/>
    </location>
</feature>
<protein>
    <submittedName>
        <fullName evidence="2">ATPase</fullName>
    </submittedName>
</protein>
<dbReference type="Gene3D" id="3.30.565.10">
    <property type="entry name" value="Histidine kinase-like ATPase, C-terminal domain"/>
    <property type="match status" value="1"/>
</dbReference>
<dbReference type="Proteomes" id="UP001300496">
    <property type="component" value="Unassembled WGS sequence"/>
</dbReference>
<name>A0ABT2PDD3_9MICO</name>
<organism evidence="2 3">
    <name type="scientific">Microbacterium memoriense</name>
    <dbReference type="NCBI Taxonomy" id="2978350"/>
    <lineage>
        <taxon>Bacteria</taxon>
        <taxon>Bacillati</taxon>
        <taxon>Actinomycetota</taxon>
        <taxon>Actinomycetes</taxon>
        <taxon>Micrococcales</taxon>
        <taxon>Microbacteriaceae</taxon>
        <taxon>Microbacterium</taxon>
    </lineage>
</organism>
<feature type="transmembrane region" description="Helical" evidence="1">
    <location>
        <begin position="259"/>
        <end position="277"/>
    </location>
</feature>
<evidence type="ECO:0000313" key="2">
    <source>
        <dbReference type="EMBL" id="MCT9002598.1"/>
    </source>
</evidence>
<evidence type="ECO:0000256" key="1">
    <source>
        <dbReference type="SAM" id="Phobius"/>
    </source>
</evidence>
<feature type="transmembrane region" description="Helical" evidence="1">
    <location>
        <begin position="128"/>
        <end position="151"/>
    </location>
</feature>
<gene>
    <name evidence="2" type="ORF">N4R40_09515</name>
</gene>
<keyword evidence="1" id="KW-1133">Transmembrane helix</keyword>
<feature type="transmembrane region" description="Helical" evidence="1">
    <location>
        <begin position="283"/>
        <end position="303"/>
    </location>
</feature>
<accession>A0ABT2PDD3</accession>
<keyword evidence="3" id="KW-1185">Reference proteome</keyword>
<feature type="transmembrane region" description="Helical" evidence="1">
    <location>
        <begin position="57"/>
        <end position="77"/>
    </location>
</feature>
<proteinExistence type="predicted"/>
<feature type="transmembrane region" description="Helical" evidence="1">
    <location>
        <begin position="89"/>
        <end position="108"/>
    </location>
</feature>
<sequence length="591" mass="62042">MSWGRVVLPHASTVVGAWWHALGSGRFFTWWSALVSFIIMGLLVVPDYGGTTLLSYADAAIVSVLGWVLLAIPFLGVARLERRLHSRGARAAIVLAALVAVSAARPLVNQSLSMWLFDEPTIGGWPVRFATNLGITLAVFSFVAVATAQYYEDRQTTQRLAIALARMDATRHRAALYEAGARRAIEHMVGGLRAQRDVLLRGELTFEAVRAYADLVRAASHQLGDMATTSLATEPSTQSVVVASIAPVRKPLLERLSPTPVFCVSLIYVVMCAPFGFAAGGMVLVLAMLAVMLPLDALVGVILRASMRRITGATGGLIFIGVWTLAGMAAVVAGDVLIPGLGILGLVPFIALPAAAIIISATIDAYRSAARAEARATATLARNALALAKRARTVRSPLEAAIGVLHGGVQGRCVIFAARVDESGATPADIARFRTETDAAFDEIIGLRPVPAPGDLEGLLAVWRDVVDVASHFASEVHPMLDDAVTQHHVCDIVNEGLVNAVKHGGARHVQVGLDTTSDGNLRVRVTSPGVLAHAASVGGRGIAALPGAAHLSQRGANVVLEVVLPTADSVKSVTSVGLVDPLGSAHFVAR</sequence>
<dbReference type="EMBL" id="JAODOR010000011">
    <property type="protein sequence ID" value="MCT9002598.1"/>
    <property type="molecule type" value="Genomic_DNA"/>
</dbReference>
<dbReference type="RefSeq" id="WP_261607137.1">
    <property type="nucleotide sequence ID" value="NZ_JAODOR010000011.1"/>
</dbReference>
<keyword evidence="1" id="KW-0812">Transmembrane</keyword>